<evidence type="ECO:0000313" key="1">
    <source>
        <dbReference type="EMBL" id="MCA9383928.1"/>
    </source>
</evidence>
<reference evidence="1" key="2">
    <citation type="journal article" date="2021" name="Microbiome">
        <title>Successional dynamics and alternative stable states in a saline activated sludge microbial community over 9 years.</title>
        <authorList>
            <person name="Wang Y."/>
            <person name="Ye J."/>
            <person name="Ju F."/>
            <person name="Liu L."/>
            <person name="Boyd J.A."/>
            <person name="Deng Y."/>
            <person name="Parks D.H."/>
            <person name="Jiang X."/>
            <person name="Yin X."/>
            <person name="Woodcroft B.J."/>
            <person name="Tyson G.W."/>
            <person name="Hugenholtz P."/>
            <person name="Polz M.F."/>
            <person name="Zhang T."/>
        </authorList>
    </citation>
    <scope>NUCLEOTIDE SEQUENCE</scope>
    <source>
        <strain evidence="1">HKST-UBA14</strain>
    </source>
</reference>
<comment type="caution">
    <text evidence="1">The sequence shown here is derived from an EMBL/GenBank/DDBJ whole genome shotgun (WGS) entry which is preliminary data.</text>
</comment>
<evidence type="ECO:0000313" key="2">
    <source>
        <dbReference type="Proteomes" id="UP000783287"/>
    </source>
</evidence>
<name>A0A955L777_9BACT</name>
<protein>
    <submittedName>
        <fullName evidence="1">Uncharacterized protein</fullName>
    </submittedName>
</protein>
<reference evidence="1" key="1">
    <citation type="submission" date="2020-04" db="EMBL/GenBank/DDBJ databases">
        <authorList>
            <person name="Zhang T."/>
        </authorList>
    </citation>
    <scope>NUCLEOTIDE SEQUENCE</scope>
    <source>
        <strain evidence="1">HKST-UBA14</strain>
    </source>
</reference>
<gene>
    <name evidence="1" type="ORF">KC909_06220</name>
</gene>
<organism evidence="1 2">
    <name type="scientific">Candidatus Dojkabacteria bacterium</name>
    <dbReference type="NCBI Taxonomy" id="2099670"/>
    <lineage>
        <taxon>Bacteria</taxon>
        <taxon>Candidatus Dojkabacteria</taxon>
    </lineage>
</organism>
<sequence length="247" mass="27783">MGVTPSNWEIESNGSITGLFEGNVNVNVLQRTPMGLGTKTKYYVDAQIRTEDGRVVDIGLVERPHNHLSDPEQMKAYWLALTQAGIPTYGLLIDDGYSLFYPDFSIRQTSYGKAQTRAIADQPDLYIPRHTDGIFRQIMTDGGQTLHEYASDIAHRATEFGIELPLDDALDLLIDDMGNWTFFVSDLEDGLVHEQVDDALLARNARAVNRSILNLEGHLSILDQLQIRRTEGVGKFLKRIFSRSKRS</sequence>
<accession>A0A955L777</accession>
<dbReference type="Proteomes" id="UP000783287">
    <property type="component" value="Unassembled WGS sequence"/>
</dbReference>
<dbReference type="EMBL" id="JAGQLK010000178">
    <property type="protein sequence ID" value="MCA9383928.1"/>
    <property type="molecule type" value="Genomic_DNA"/>
</dbReference>
<proteinExistence type="predicted"/>
<dbReference type="AlphaFoldDB" id="A0A955L777"/>